<keyword evidence="4" id="KW-0862">Zinc</keyword>
<dbReference type="Proteomes" id="UP001209535">
    <property type="component" value="Unassembled WGS sequence"/>
</dbReference>
<evidence type="ECO:0000313" key="6">
    <source>
        <dbReference type="Proteomes" id="UP001209535"/>
    </source>
</evidence>
<gene>
    <name evidence="5" type="ORF">OEZ60_10095</name>
</gene>
<evidence type="ECO:0000256" key="1">
    <source>
        <dbReference type="ARBA" id="ARBA00001947"/>
    </source>
</evidence>
<comment type="cofactor">
    <cofactor evidence="1">
        <name>Zn(2+)</name>
        <dbReference type="ChEBI" id="CHEBI:29105"/>
    </cofactor>
</comment>
<dbReference type="Gene3D" id="3.20.20.70">
    <property type="entry name" value="Aldolase class I"/>
    <property type="match status" value="1"/>
</dbReference>
<name>A0ABT2X3Q9_9RHOB</name>
<comment type="caution">
    <text evidence="5">The sequence shown here is derived from an EMBL/GenBank/DDBJ whole genome shotgun (WGS) entry which is preliminary data.</text>
</comment>
<protein>
    <submittedName>
        <fullName evidence="5">3-keto-5-aminohexanoate cleavage protein</fullName>
    </submittedName>
</protein>
<evidence type="ECO:0000256" key="4">
    <source>
        <dbReference type="ARBA" id="ARBA00022833"/>
    </source>
</evidence>
<keyword evidence="6" id="KW-1185">Reference proteome</keyword>
<keyword evidence="2" id="KW-0808">Transferase</keyword>
<evidence type="ECO:0000256" key="3">
    <source>
        <dbReference type="ARBA" id="ARBA00022723"/>
    </source>
</evidence>
<keyword evidence="3" id="KW-0479">Metal-binding</keyword>
<sequence>MTLPRIMVAPNGARLTKTDHPALPMTIPEITATARACQAAGAGGLHAHVRDAEGAHVLDAGLYSELLAELAHEAPGLYVQITTEAVGRYSPAEQRALVETLRPAAVSVALREITAEEDDRITARFFAACAEAGTEVQHILYDAADTGHLARLVASGTIPARNLAVLHVLGRYTAGQVSSPADLDPPLAAQDAAGLAPDWAVCAFGAAETDCLLAALRQGGKARIGFENNRLNHDGSIAADNAERVRDLVAAARAEGLSL</sequence>
<proteinExistence type="predicted"/>
<evidence type="ECO:0000256" key="2">
    <source>
        <dbReference type="ARBA" id="ARBA00022679"/>
    </source>
</evidence>
<dbReference type="Pfam" id="PF05853">
    <property type="entry name" value="BKACE"/>
    <property type="match status" value="1"/>
</dbReference>
<organism evidence="5 6">
    <name type="scientific">Albidovulum salinarum</name>
    <dbReference type="NCBI Taxonomy" id="2984153"/>
    <lineage>
        <taxon>Bacteria</taxon>
        <taxon>Pseudomonadati</taxon>
        <taxon>Pseudomonadota</taxon>
        <taxon>Alphaproteobacteria</taxon>
        <taxon>Rhodobacterales</taxon>
        <taxon>Paracoccaceae</taxon>
        <taxon>Albidovulum</taxon>
    </lineage>
</organism>
<dbReference type="PANTHER" id="PTHR37418:SF2">
    <property type="entry name" value="3-KETO-5-AMINOHEXANOATE CLEAVAGE ENZYME"/>
    <property type="match status" value="1"/>
</dbReference>
<dbReference type="InterPro" id="IPR008567">
    <property type="entry name" value="BKACE"/>
</dbReference>
<dbReference type="RefSeq" id="WP_263335571.1">
    <property type="nucleotide sequence ID" value="NZ_JAOVQO010000008.1"/>
</dbReference>
<evidence type="ECO:0000313" key="5">
    <source>
        <dbReference type="EMBL" id="MCU9848359.1"/>
    </source>
</evidence>
<dbReference type="EMBL" id="JAOVQO010000008">
    <property type="protein sequence ID" value="MCU9848359.1"/>
    <property type="molecule type" value="Genomic_DNA"/>
</dbReference>
<dbReference type="InterPro" id="IPR013785">
    <property type="entry name" value="Aldolase_TIM"/>
</dbReference>
<reference evidence="5 6" key="1">
    <citation type="submission" date="2022-10" db="EMBL/GenBank/DDBJ databases">
        <title>Defluviimonas sp. nov., isolated from ocean surface sediments.</title>
        <authorList>
            <person name="He W."/>
            <person name="Wang L."/>
            <person name="Zhang D.-F."/>
        </authorList>
    </citation>
    <scope>NUCLEOTIDE SEQUENCE [LARGE SCALE GENOMIC DNA]</scope>
    <source>
        <strain evidence="5 6">WL0024</strain>
    </source>
</reference>
<accession>A0ABT2X3Q9</accession>
<dbReference type="PANTHER" id="PTHR37418">
    <property type="entry name" value="3-KETO-5-AMINOHEXANOATE CLEAVAGE ENZYME-RELATED"/>
    <property type="match status" value="1"/>
</dbReference>